<evidence type="ECO:0000313" key="1">
    <source>
        <dbReference type="EMBL" id="AKJ31537.1"/>
    </source>
</evidence>
<dbReference type="AlphaFoldDB" id="A0A0G3BQ40"/>
<proteinExistence type="predicted"/>
<dbReference type="Proteomes" id="UP000035352">
    <property type="component" value="Chromosome"/>
</dbReference>
<name>A0A0G3BQ40_9BURK</name>
<protein>
    <submittedName>
        <fullName evidence="1">Uncharacterized protein</fullName>
    </submittedName>
</protein>
<organism evidence="1 2">
    <name type="scientific">Caldimonas brevitalea</name>
    <dbReference type="NCBI Taxonomy" id="413882"/>
    <lineage>
        <taxon>Bacteria</taxon>
        <taxon>Pseudomonadati</taxon>
        <taxon>Pseudomonadota</taxon>
        <taxon>Betaproteobacteria</taxon>
        <taxon>Burkholderiales</taxon>
        <taxon>Sphaerotilaceae</taxon>
        <taxon>Caldimonas</taxon>
    </lineage>
</organism>
<sequence length="85" mass="9508">MYADEAVFRRTAAGQREMLIQSAPLSPHARRFLAVVNGHTALRPLLDLGFGSEPMRQHIEQLVERGLIALCTEDDLVSVFPSSRF</sequence>
<evidence type="ECO:0000313" key="2">
    <source>
        <dbReference type="Proteomes" id="UP000035352"/>
    </source>
</evidence>
<keyword evidence="2" id="KW-1185">Reference proteome</keyword>
<gene>
    <name evidence="1" type="ORF">AAW51_4846</name>
</gene>
<accession>A0A0G3BQ40</accession>
<reference evidence="1 2" key="1">
    <citation type="submission" date="2015-05" db="EMBL/GenBank/DDBJ databases">
        <authorList>
            <person name="Tang B."/>
            <person name="Yu Y."/>
        </authorList>
    </citation>
    <scope>NUCLEOTIDE SEQUENCE [LARGE SCALE GENOMIC DNA]</scope>
    <source>
        <strain evidence="1 2">DSM 7029</strain>
    </source>
</reference>
<dbReference type="EMBL" id="CP011371">
    <property type="protein sequence ID" value="AKJ31537.1"/>
    <property type="molecule type" value="Genomic_DNA"/>
</dbReference>
<dbReference type="KEGG" id="pbh:AAW51_4846"/>